<name>A0AAD5V492_9APHY</name>
<dbReference type="SUPFAM" id="SSF51735">
    <property type="entry name" value="NAD(P)-binding Rossmann-fold domains"/>
    <property type="match status" value="1"/>
</dbReference>
<evidence type="ECO:0000259" key="1">
    <source>
        <dbReference type="Pfam" id="PF04321"/>
    </source>
</evidence>
<dbReference type="AlphaFoldDB" id="A0AAD5V492"/>
<dbReference type="GO" id="GO:0048269">
    <property type="term" value="C:methionine adenosyltransferase complex"/>
    <property type="evidence" value="ECO:0007669"/>
    <property type="project" value="TreeGrafter"/>
</dbReference>
<organism evidence="2 3">
    <name type="scientific">Meripilus lineatus</name>
    <dbReference type="NCBI Taxonomy" id="2056292"/>
    <lineage>
        <taxon>Eukaryota</taxon>
        <taxon>Fungi</taxon>
        <taxon>Dikarya</taxon>
        <taxon>Basidiomycota</taxon>
        <taxon>Agaricomycotina</taxon>
        <taxon>Agaricomycetes</taxon>
        <taxon>Polyporales</taxon>
        <taxon>Meripilaceae</taxon>
        <taxon>Meripilus</taxon>
    </lineage>
</organism>
<dbReference type="Pfam" id="PF04321">
    <property type="entry name" value="RmlD_sub_bind"/>
    <property type="match status" value="1"/>
</dbReference>
<dbReference type="GO" id="GO:0048270">
    <property type="term" value="F:methionine adenosyltransferase regulator activity"/>
    <property type="evidence" value="ECO:0007669"/>
    <property type="project" value="TreeGrafter"/>
</dbReference>
<gene>
    <name evidence="2" type="ORF">NLI96_g7508</name>
</gene>
<keyword evidence="3" id="KW-1185">Reference proteome</keyword>
<dbReference type="InterPro" id="IPR036291">
    <property type="entry name" value="NAD(P)-bd_dom_sf"/>
</dbReference>
<sequence>MPGSNSRILITGASGVLGSAVYSAFKKATGHTILGLANSRSDGELRKVDLLDRAEVERVFTEFRPKYYVFDGTSPPYTPSSAPNPVNFYGQSKRDGELAVLEALGSKSIVLRVPVLYGPAPNNADTAINVLMDVVSDQSGKQYTMDHYATRYPTNVVDIADFLVRLSS</sequence>
<accession>A0AAD5V492</accession>
<dbReference type="EMBL" id="JANAWD010000310">
    <property type="protein sequence ID" value="KAJ3481660.1"/>
    <property type="molecule type" value="Genomic_DNA"/>
</dbReference>
<dbReference type="GO" id="GO:0006556">
    <property type="term" value="P:S-adenosylmethionine biosynthetic process"/>
    <property type="evidence" value="ECO:0007669"/>
    <property type="project" value="TreeGrafter"/>
</dbReference>
<comment type="caution">
    <text evidence="2">The sequence shown here is derived from an EMBL/GenBank/DDBJ whole genome shotgun (WGS) entry which is preliminary data.</text>
</comment>
<evidence type="ECO:0000313" key="2">
    <source>
        <dbReference type="EMBL" id="KAJ3481660.1"/>
    </source>
</evidence>
<dbReference type="Gene3D" id="3.40.50.720">
    <property type="entry name" value="NAD(P)-binding Rossmann-like Domain"/>
    <property type="match status" value="2"/>
</dbReference>
<feature type="domain" description="RmlD-like substrate binding" evidence="1">
    <location>
        <begin position="67"/>
        <end position="166"/>
    </location>
</feature>
<dbReference type="PANTHER" id="PTHR10491:SF4">
    <property type="entry name" value="METHIONINE ADENOSYLTRANSFERASE 2 SUBUNIT BETA"/>
    <property type="match status" value="1"/>
</dbReference>
<reference evidence="2" key="1">
    <citation type="submission" date="2022-07" db="EMBL/GenBank/DDBJ databases">
        <title>Genome Sequence of Physisporinus lineatus.</title>
        <authorList>
            <person name="Buettner E."/>
        </authorList>
    </citation>
    <scope>NUCLEOTIDE SEQUENCE</scope>
    <source>
        <strain evidence="2">VT162</strain>
    </source>
</reference>
<protein>
    <recommendedName>
        <fullName evidence="1">RmlD-like substrate binding domain-containing protein</fullName>
    </recommendedName>
</protein>
<proteinExistence type="predicted"/>
<dbReference type="Proteomes" id="UP001212997">
    <property type="component" value="Unassembled WGS sequence"/>
</dbReference>
<dbReference type="InterPro" id="IPR029903">
    <property type="entry name" value="RmlD-like-bd"/>
</dbReference>
<evidence type="ECO:0000313" key="3">
    <source>
        <dbReference type="Proteomes" id="UP001212997"/>
    </source>
</evidence>
<dbReference type="PANTHER" id="PTHR10491">
    <property type="entry name" value="DTDP-4-DEHYDRORHAMNOSE REDUCTASE"/>
    <property type="match status" value="1"/>
</dbReference>
<dbReference type="InterPro" id="IPR005913">
    <property type="entry name" value="dTDP_dehydrorham_reduct"/>
</dbReference>